<dbReference type="Pfam" id="PF00512">
    <property type="entry name" value="HisKA"/>
    <property type="match status" value="1"/>
</dbReference>
<evidence type="ECO:0000256" key="11">
    <source>
        <dbReference type="ARBA" id="ARBA00022989"/>
    </source>
</evidence>
<dbReference type="Gene3D" id="3.30.565.10">
    <property type="entry name" value="Histidine kinase-like ATPase, C-terminal domain"/>
    <property type="match status" value="1"/>
</dbReference>
<dbReference type="SUPFAM" id="SSF55874">
    <property type="entry name" value="ATPase domain of HSP90 chaperone/DNA topoisomerase II/histidine kinase"/>
    <property type="match status" value="1"/>
</dbReference>
<dbReference type="InterPro" id="IPR000014">
    <property type="entry name" value="PAS"/>
</dbReference>
<dbReference type="PROSITE" id="PS50110">
    <property type="entry name" value="RESPONSE_REGULATORY"/>
    <property type="match status" value="1"/>
</dbReference>
<evidence type="ECO:0000259" key="21">
    <source>
        <dbReference type="PROSITE" id="PS50894"/>
    </source>
</evidence>
<evidence type="ECO:0000313" key="22">
    <source>
        <dbReference type="EMBL" id="BCG24281.1"/>
    </source>
</evidence>
<keyword evidence="12" id="KW-0902">Two-component regulatory system</keyword>
<feature type="domain" description="HPt" evidence="21">
    <location>
        <begin position="653"/>
        <end position="747"/>
    </location>
</feature>
<dbReference type="InterPro" id="IPR011006">
    <property type="entry name" value="CheY-like_superfamily"/>
</dbReference>
<dbReference type="InterPro" id="IPR001789">
    <property type="entry name" value="Sig_transdc_resp-reg_receiver"/>
</dbReference>
<dbReference type="InterPro" id="IPR004358">
    <property type="entry name" value="Sig_transdc_His_kin-like_C"/>
</dbReference>
<dbReference type="CDD" id="cd17546">
    <property type="entry name" value="REC_hyHK_CKI1_RcsC-like"/>
    <property type="match status" value="1"/>
</dbReference>
<dbReference type="Gene3D" id="3.30.450.20">
    <property type="entry name" value="PAS domain"/>
    <property type="match status" value="1"/>
</dbReference>
<dbReference type="EC" id="2.7.13.3" evidence="3"/>
<dbReference type="CDD" id="cd16922">
    <property type="entry name" value="HATPase_EvgS-ArcB-TorS-like"/>
    <property type="match status" value="1"/>
</dbReference>
<feature type="domain" description="PAC" evidence="20">
    <location>
        <begin position="199"/>
        <end position="255"/>
    </location>
</feature>
<dbReference type="Pfam" id="PF08448">
    <property type="entry name" value="PAS_4"/>
    <property type="match status" value="1"/>
</dbReference>
<keyword evidence="7" id="KW-0808">Transferase</keyword>
<dbReference type="Gene3D" id="1.20.120.160">
    <property type="entry name" value="HPT domain"/>
    <property type="match status" value="1"/>
</dbReference>
<dbReference type="GO" id="GO:0009927">
    <property type="term" value="F:histidine phosphotransfer kinase activity"/>
    <property type="evidence" value="ECO:0007669"/>
    <property type="project" value="TreeGrafter"/>
</dbReference>
<evidence type="ECO:0000313" key="25">
    <source>
        <dbReference type="Proteomes" id="UP001054892"/>
    </source>
</evidence>
<dbReference type="Proteomes" id="UP000509383">
    <property type="component" value="Chromosome"/>
</dbReference>
<dbReference type="PROSITE" id="PS50113">
    <property type="entry name" value="PAC"/>
    <property type="match status" value="1"/>
</dbReference>
<evidence type="ECO:0000256" key="7">
    <source>
        <dbReference type="ARBA" id="ARBA00022679"/>
    </source>
</evidence>
<dbReference type="Gene3D" id="1.10.287.130">
    <property type="match status" value="1"/>
</dbReference>
<dbReference type="InterPro" id="IPR036890">
    <property type="entry name" value="HATPase_C_sf"/>
</dbReference>
<reference evidence="22 24" key="1">
    <citation type="submission" date="2020-05" db="EMBL/GenBank/DDBJ databases">
        <title>Characterization of novel class B3 metallo-beta-lactamase from novel Pseudomonas species.</title>
        <authorList>
            <person name="Yamada K."/>
            <person name="Aoki K."/>
            <person name="Ishii Y."/>
        </authorList>
    </citation>
    <scope>NUCLEOTIDE SEQUENCE [LARGE SCALE GENOMIC DNA]</scope>
    <source>
        <strain evidence="22 24">TUM18999</strain>
        <strain evidence="23 25">TUM20286</strain>
    </source>
</reference>
<evidence type="ECO:0000256" key="14">
    <source>
        <dbReference type="PROSITE-ProRule" id="PRU00110"/>
    </source>
</evidence>
<feature type="modified residue" description="Phosphohistidine" evidence="14">
    <location>
        <position position="692"/>
    </location>
</feature>
<evidence type="ECO:0000313" key="23">
    <source>
        <dbReference type="EMBL" id="GJN52365.1"/>
    </source>
</evidence>
<feature type="domain" description="Histidine kinase" evidence="18">
    <location>
        <begin position="273"/>
        <end position="491"/>
    </location>
</feature>
<dbReference type="PANTHER" id="PTHR43047">
    <property type="entry name" value="TWO-COMPONENT HISTIDINE PROTEIN KINASE"/>
    <property type="match status" value="1"/>
</dbReference>
<evidence type="ECO:0000256" key="15">
    <source>
        <dbReference type="PROSITE-ProRule" id="PRU00169"/>
    </source>
</evidence>
<dbReference type="SMART" id="SM00448">
    <property type="entry name" value="REC"/>
    <property type="match status" value="1"/>
</dbReference>
<evidence type="ECO:0000256" key="13">
    <source>
        <dbReference type="ARBA" id="ARBA00023136"/>
    </source>
</evidence>
<dbReference type="GO" id="GO:0005886">
    <property type="term" value="C:plasma membrane"/>
    <property type="evidence" value="ECO:0007669"/>
    <property type="project" value="UniProtKB-SubCell"/>
</dbReference>
<dbReference type="InterPro" id="IPR008207">
    <property type="entry name" value="Sig_transdc_His_kin_Hpt_dom"/>
</dbReference>
<dbReference type="SUPFAM" id="SSF52172">
    <property type="entry name" value="CheY-like"/>
    <property type="match status" value="1"/>
</dbReference>
<dbReference type="CDD" id="cd00130">
    <property type="entry name" value="PAS"/>
    <property type="match status" value="1"/>
</dbReference>
<evidence type="ECO:0000256" key="10">
    <source>
        <dbReference type="ARBA" id="ARBA00022840"/>
    </source>
</evidence>
<keyword evidence="17" id="KW-0732">Signal</keyword>
<evidence type="ECO:0000256" key="5">
    <source>
        <dbReference type="ARBA" id="ARBA00022519"/>
    </source>
</evidence>
<keyword evidence="5" id="KW-0997">Cell inner membrane</keyword>
<dbReference type="InterPro" id="IPR000700">
    <property type="entry name" value="PAS-assoc_C"/>
</dbReference>
<dbReference type="EMBL" id="BQKM01000003">
    <property type="protein sequence ID" value="GJN52365.1"/>
    <property type="molecule type" value="Genomic_DNA"/>
</dbReference>
<dbReference type="GO" id="GO:0000155">
    <property type="term" value="F:phosphorelay sensor kinase activity"/>
    <property type="evidence" value="ECO:0007669"/>
    <property type="project" value="InterPro"/>
</dbReference>
<evidence type="ECO:0000256" key="9">
    <source>
        <dbReference type="ARBA" id="ARBA00022777"/>
    </source>
</evidence>
<gene>
    <name evidence="22" type="ORF">TUM18999_24720</name>
    <name evidence="23" type="ORF">TUM20286_21170</name>
</gene>
<feature type="chain" id="PRO_5026807731" description="histidine kinase" evidence="17">
    <location>
        <begin position="22"/>
        <end position="747"/>
    </location>
</feature>
<keyword evidence="4" id="KW-1003">Cell membrane</keyword>
<name>A0A6J4E6Z6_9PSED</name>
<dbReference type="SMART" id="SM00388">
    <property type="entry name" value="HisKA"/>
    <property type="match status" value="1"/>
</dbReference>
<dbReference type="NCBIfam" id="TIGR00229">
    <property type="entry name" value="sensory_box"/>
    <property type="match status" value="1"/>
</dbReference>
<dbReference type="Proteomes" id="UP001054892">
    <property type="component" value="Unassembled WGS sequence"/>
</dbReference>
<dbReference type="InterPro" id="IPR003594">
    <property type="entry name" value="HATPase_dom"/>
</dbReference>
<dbReference type="PANTHER" id="PTHR43047:SF72">
    <property type="entry name" value="OSMOSENSING HISTIDINE PROTEIN KINASE SLN1"/>
    <property type="match status" value="1"/>
</dbReference>
<evidence type="ECO:0000256" key="16">
    <source>
        <dbReference type="SAM" id="Phobius"/>
    </source>
</evidence>
<evidence type="ECO:0000256" key="2">
    <source>
        <dbReference type="ARBA" id="ARBA00004429"/>
    </source>
</evidence>
<keyword evidence="13 16" id="KW-0472">Membrane</keyword>
<sequence>MTFSLRLLLLLALLAGGGVHARAEAALHCPLRLADLLPCESGPGGRIGNCLGLADTASPGPDYGLTLLDDGLSLLETLERSDIDWRDLPQTFWHLLVLVAVVVILSLLWNWRLQRQIHQRRAAQGQLSDQLAFQFSLLNGQPTPLYVRDLQGRLSSCNRAYEQFFASSLDEMRGTTPRQQGMCLALADALESRLQEVLESRQSRFFDSCTEENGRPRHLYQWQVPFYSARGKLLGVLGGWIDISDRKELETRLRDAQRQALDASAAKSRFLATMSHELRTPLNALVGLLELESRARPGSENLRIARQSADAMIDLVGDILDLDRIESGRMQLAPRPVDLAALLRESLELFAARAREKGLALQLDCALPAHRLYRVDPLRLRQVLHNLLANAVKFSGHGTVSLAGRLRDTGPTSSLLTLSVNDDGIGIPRGVQARVFEPYHQADAEVAQLHGGSGLGLHICRELVHLMGGRISLESEPGRGCSVTLEMTLDWRPAPSAAYRNAPASARTDTQPLRVLVVDDLSINALVLEQQLASLGHRARVLTDGACALAAWAEDEFDLLITDCNMPGMDGYALARAVRRLEGESGRARRRIIGYSASALADEAERCREAGMDELLVKPVTLERLAAALARRSPVAPPVPAMAFDLGHLERLDPSLVGRLLAELERNLEDELQRLATPLASNRPDLIAQCAHRLSGLACTIDAPGLMRACDALRQAGIDAPRLERCQAVLVAELQRILHEARSRRPT</sequence>
<dbReference type="FunFam" id="3.30.565.10:FF:000010">
    <property type="entry name" value="Sensor histidine kinase RcsC"/>
    <property type="match status" value="1"/>
</dbReference>
<evidence type="ECO:0000256" key="3">
    <source>
        <dbReference type="ARBA" id="ARBA00012438"/>
    </source>
</evidence>
<dbReference type="SMART" id="SM00091">
    <property type="entry name" value="PAS"/>
    <property type="match status" value="1"/>
</dbReference>
<comment type="subcellular location">
    <subcellularLocation>
        <location evidence="2">Cell inner membrane</location>
        <topology evidence="2">Multi-pass membrane protein</topology>
    </subcellularLocation>
</comment>
<dbReference type="PROSITE" id="PS50894">
    <property type="entry name" value="HPT"/>
    <property type="match status" value="1"/>
</dbReference>
<evidence type="ECO:0000313" key="24">
    <source>
        <dbReference type="Proteomes" id="UP000509383"/>
    </source>
</evidence>
<dbReference type="SMART" id="SM00387">
    <property type="entry name" value="HATPase_c"/>
    <property type="match status" value="1"/>
</dbReference>
<keyword evidence="10" id="KW-0067">ATP-binding</keyword>
<evidence type="ECO:0000259" key="20">
    <source>
        <dbReference type="PROSITE" id="PS50113"/>
    </source>
</evidence>
<accession>A0A6J4E6Z6</accession>
<feature type="modified residue" description="4-aspartylphosphate" evidence="15">
    <location>
        <position position="563"/>
    </location>
</feature>
<evidence type="ECO:0000256" key="12">
    <source>
        <dbReference type="ARBA" id="ARBA00023012"/>
    </source>
</evidence>
<organism evidence="22 24">
    <name type="scientific">Pseudomonas tohonis</name>
    <dbReference type="NCBI Taxonomy" id="2725477"/>
    <lineage>
        <taxon>Bacteria</taxon>
        <taxon>Pseudomonadati</taxon>
        <taxon>Pseudomonadota</taxon>
        <taxon>Gammaproteobacteria</taxon>
        <taxon>Pseudomonadales</taxon>
        <taxon>Pseudomonadaceae</taxon>
        <taxon>Pseudomonas</taxon>
    </lineage>
</organism>
<protein>
    <recommendedName>
        <fullName evidence="3">histidine kinase</fullName>
        <ecNumber evidence="3">2.7.13.3</ecNumber>
    </recommendedName>
</protein>
<dbReference type="InterPro" id="IPR003661">
    <property type="entry name" value="HisK_dim/P_dom"/>
</dbReference>
<comment type="catalytic activity">
    <reaction evidence="1">
        <text>ATP + protein L-histidine = ADP + protein N-phospho-L-histidine.</text>
        <dbReference type="EC" id="2.7.13.3"/>
    </reaction>
</comment>
<evidence type="ECO:0000256" key="17">
    <source>
        <dbReference type="SAM" id="SignalP"/>
    </source>
</evidence>
<dbReference type="Pfam" id="PF02518">
    <property type="entry name" value="HATPase_c"/>
    <property type="match status" value="1"/>
</dbReference>
<dbReference type="Gene3D" id="3.40.50.2300">
    <property type="match status" value="1"/>
</dbReference>
<dbReference type="SUPFAM" id="SSF47226">
    <property type="entry name" value="Histidine-containing phosphotransfer domain, HPT domain"/>
    <property type="match status" value="1"/>
</dbReference>
<feature type="transmembrane region" description="Helical" evidence="16">
    <location>
        <begin position="92"/>
        <end position="111"/>
    </location>
</feature>
<dbReference type="SUPFAM" id="SSF47384">
    <property type="entry name" value="Homodimeric domain of signal transducing histidine kinase"/>
    <property type="match status" value="1"/>
</dbReference>
<keyword evidence="8 16" id="KW-0812">Transmembrane</keyword>
<dbReference type="Pfam" id="PF00072">
    <property type="entry name" value="Response_reg"/>
    <property type="match status" value="1"/>
</dbReference>
<evidence type="ECO:0000259" key="19">
    <source>
        <dbReference type="PROSITE" id="PS50110"/>
    </source>
</evidence>
<dbReference type="InterPro" id="IPR036097">
    <property type="entry name" value="HisK_dim/P_sf"/>
</dbReference>
<proteinExistence type="predicted"/>
<dbReference type="RefSeq" id="WP_175384253.1">
    <property type="nucleotide sequence ID" value="NZ_AP023189.1"/>
</dbReference>
<dbReference type="CDD" id="cd00082">
    <property type="entry name" value="HisKA"/>
    <property type="match status" value="1"/>
</dbReference>
<dbReference type="InterPro" id="IPR013656">
    <property type="entry name" value="PAS_4"/>
</dbReference>
<dbReference type="KEGG" id="ptw:TUM18999_24720"/>
<evidence type="ECO:0000256" key="1">
    <source>
        <dbReference type="ARBA" id="ARBA00000085"/>
    </source>
</evidence>
<evidence type="ECO:0000256" key="8">
    <source>
        <dbReference type="ARBA" id="ARBA00022692"/>
    </source>
</evidence>
<feature type="domain" description="Response regulatory" evidence="19">
    <location>
        <begin position="514"/>
        <end position="633"/>
    </location>
</feature>
<dbReference type="PRINTS" id="PR00344">
    <property type="entry name" value="BCTRLSENSOR"/>
</dbReference>
<evidence type="ECO:0000256" key="6">
    <source>
        <dbReference type="ARBA" id="ARBA00022553"/>
    </source>
</evidence>
<dbReference type="PROSITE" id="PS50109">
    <property type="entry name" value="HIS_KIN"/>
    <property type="match status" value="1"/>
</dbReference>
<keyword evidence="11 16" id="KW-1133">Transmembrane helix</keyword>
<dbReference type="EMBL" id="AP023189">
    <property type="protein sequence ID" value="BCG24281.1"/>
    <property type="molecule type" value="Genomic_DNA"/>
</dbReference>
<dbReference type="AlphaFoldDB" id="A0A6J4E6Z6"/>
<feature type="signal peptide" evidence="17">
    <location>
        <begin position="1"/>
        <end position="21"/>
    </location>
</feature>
<evidence type="ECO:0000256" key="4">
    <source>
        <dbReference type="ARBA" id="ARBA00022475"/>
    </source>
</evidence>
<keyword evidence="6 15" id="KW-0597">Phosphoprotein</keyword>
<dbReference type="InterPro" id="IPR005467">
    <property type="entry name" value="His_kinase_dom"/>
</dbReference>
<keyword evidence="9" id="KW-0418">Kinase</keyword>
<dbReference type="InterPro" id="IPR035965">
    <property type="entry name" value="PAS-like_dom_sf"/>
</dbReference>
<keyword evidence="25" id="KW-1185">Reference proteome</keyword>
<dbReference type="SUPFAM" id="SSF55785">
    <property type="entry name" value="PYP-like sensor domain (PAS domain)"/>
    <property type="match status" value="1"/>
</dbReference>
<dbReference type="Pfam" id="PF01627">
    <property type="entry name" value="Hpt"/>
    <property type="match status" value="1"/>
</dbReference>
<evidence type="ECO:0000259" key="18">
    <source>
        <dbReference type="PROSITE" id="PS50109"/>
    </source>
</evidence>
<dbReference type="InterPro" id="IPR036641">
    <property type="entry name" value="HPT_dom_sf"/>
</dbReference>
<keyword evidence="10" id="KW-0547">Nucleotide-binding</keyword>